<evidence type="ECO:0000256" key="1">
    <source>
        <dbReference type="SAM" id="MobiDB-lite"/>
    </source>
</evidence>
<dbReference type="RefSeq" id="XP_056469129.1">
    <property type="nucleotide sequence ID" value="XM_056624141.1"/>
</dbReference>
<gene>
    <name evidence="2" type="ORF">N7532_011650</name>
</gene>
<reference evidence="2" key="2">
    <citation type="journal article" date="2023" name="IMA Fungus">
        <title>Comparative genomic study of the Penicillium genus elucidates a diverse pangenome and 15 lateral gene transfer events.</title>
        <authorList>
            <person name="Petersen C."/>
            <person name="Sorensen T."/>
            <person name="Nielsen M.R."/>
            <person name="Sondergaard T.E."/>
            <person name="Sorensen J.L."/>
            <person name="Fitzpatrick D.A."/>
            <person name="Frisvad J.C."/>
            <person name="Nielsen K.L."/>
        </authorList>
    </citation>
    <scope>NUCLEOTIDE SEQUENCE</scope>
    <source>
        <strain evidence="2">IBT 30761</strain>
    </source>
</reference>
<reference evidence="2" key="1">
    <citation type="submission" date="2022-11" db="EMBL/GenBank/DDBJ databases">
        <authorList>
            <person name="Petersen C."/>
        </authorList>
    </citation>
    <scope>NUCLEOTIDE SEQUENCE</scope>
    <source>
        <strain evidence="2">IBT 30761</strain>
    </source>
</reference>
<evidence type="ECO:0000313" key="3">
    <source>
        <dbReference type="Proteomes" id="UP001149074"/>
    </source>
</evidence>
<dbReference type="AlphaFoldDB" id="A0A9W9JVF9"/>
<feature type="region of interest" description="Disordered" evidence="1">
    <location>
        <begin position="248"/>
        <end position="278"/>
    </location>
</feature>
<accession>A0A9W9JVF9</accession>
<evidence type="ECO:0000313" key="2">
    <source>
        <dbReference type="EMBL" id="KAJ5082607.1"/>
    </source>
</evidence>
<dbReference type="OrthoDB" id="3926760at2759"/>
<dbReference type="GeneID" id="81363120"/>
<comment type="caution">
    <text evidence="2">The sequence shown here is derived from an EMBL/GenBank/DDBJ whole genome shotgun (WGS) entry which is preliminary data.</text>
</comment>
<keyword evidence="3" id="KW-1185">Reference proteome</keyword>
<feature type="region of interest" description="Disordered" evidence="1">
    <location>
        <begin position="151"/>
        <end position="173"/>
    </location>
</feature>
<organism evidence="2 3">
    <name type="scientific">Penicillium argentinense</name>
    <dbReference type="NCBI Taxonomy" id="1131581"/>
    <lineage>
        <taxon>Eukaryota</taxon>
        <taxon>Fungi</taxon>
        <taxon>Dikarya</taxon>
        <taxon>Ascomycota</taxon>
        <taxon>Pezizomycotina</taxon>
        <taxon>Eurotiomycetes</taxon>
        <taxon>Eurotiomycetidae</taxon>
        <taxon>Eurotiales</taxon>
        <taxon>Aspergillaceae</taxon>
        <taxon>Penicillium</taxon>
    </lineage>
</organism>
<name>A0A9W9JVF9_9EURO</name>
<dbReference type="Proteomes" id="UP001149074">
    <property type="component" value="Unassembled WGS sequence"/>
</dbReference>
<proteinExistence type="predicted"/>
<feature type="compositionally biased region" description="Low complexity" evidence="1">
    <location>
        <begin position="158"/>
        <end position="171"/>
    </location>
</feature>
<sequence>MPAPVAKGIIVTVSVLVAAGVAVYRSPQFQEWMITSRRKIALALHNLGDGIEPRDPVREDISMTEETGEAAEERRRIARAEIMRRATLLELHCQSKDSGNPLSSFDSLVDKNGNLRVVDDHEAKETDTVGTSTGIDTGAAQALYRGDKTGQAAHLDTSSEVTSNHSSESVVQFTPTTQTPDEVLFDPFTDSPIRAQTPVSFSASSRSEDNDEVYYAHPNPVSNTGHQQDLLGEMPLDYDEHANLFRAPLSSAPSTTGSSGHVEDVDASSDGTLSDLGRYSVGGVATPTGWSEVGSEADSQASICTHDFLI</sequence>
<dbReference type="EMBL" id="JAPQKI010000011">
    <property type="protein sequence ID" value="KAJ5082607.1"/>
    <property type="molecule type" value="Genomic_DNA"/>
</dbReference>
<protein>
    <submittedName>
        <fullName evidence="2">Uncharacterized protein</fullName>
    </submittedName>
</protein>
<feature type="region of interest" description="Disordered" evidence="1">
    <location>
        <begin position="198"/>
        <end position="229"/>
    </location>
</feature>